<dbReference type="GO" id="GO:0015768">
    <property type="term" value="P:maltose transport"/>
    <property type="evidence" value="ECO:0007669"/>
    <property type="project" value="TreeGrafter"/>
</dbReference>
<dbReference type="RefSeq" id="WP_138253748.1">
    <property type="nucleotide sequence ID" value="NZ_VAVZ01000034.1"/>
</dbReference>
<dbReference type="Gene3D" id="3.40.190.10">
    <property type="entry name" value="Periplasmic binding protein-like II"/>
    <property type="match status" value="2"/>
</dbReference>
<comment type="caution">
    <text evidence="5">The sequence shown here is derived from an EMBL/GenBank/DDBJ whole genome shotgun (WGS) entry which is preliminary data.</text>
</comment>
<proteinExistence type="inferred from homology"/>
<evidence type="ECO:0000256" key="1">
    <source>
        <dbReference type="ARBA" id="ARBA00008520"/>
    </source>
</evidence>
<dbReference type="GO" id="GO:1901982">
    <property type="term" value="F:maltose binding"/>
    <property type="evidence" value="ECO:0007669"/>
    <property type="project" value="TreeGrafter"/>
</dbReference>
<protein>
    <submittedName>
        <fullName evidence="5">ABC transporter substrate-binding protein</fullName>
    </submittedName>
</protein>
<evidence type="ECO:0000313" key="5">
    <source>
        <dbReference type="EMBL" id="TLP94483.1"/>
    </source>
</evidence>
<dbReference type="InterPro" id="IPR006059">
    <property type="entry name" value="SBP"/>
</dbReference>
<comment type="similarity">
    <text evidence="1">Belongs to the bacterial solute-binding protein 1 family.</text>
</comment>
<dbReference type="GO" id="GO:0042956">
    <property type="term" value="P:maltodextrin transmembrane transport"/>
    <property type="evidence" value="ECO:0007669"/>
    <property type="project" value="TreeGrafter"/>
</dbReference>
<dbReference type="CDD" id="cd14750">
    <property type="entry name" value="PBP2_TMBP"/>
    <property type="match status" value="1"/>
</dbReference>
<keyword evidence="3 4" id="KW-0732">Signal</keyword>
<dbReference type="OrthoDB" id="3495561at2"/>
<reference evidence="5 6" key="1">
    <citation type="submission" date="2019-05" db="EMBL/GenBank/DDBJ databases">
        <title>Nesterenkonia sp. GY074 isolated from the Southern Atlantic Ocean.</title>
        <authorList>
            <person name="Zhang G."/>
        </authorList>
    </citation>
    <scope>NUCLEOTIDE SEQUENCE [LARGE SCALE GENOMIC DNA]</scope>
    <source>
        <strain evidence="5 6">GY074</strain>
    </source>
</reference>
<feature type="signal peptide" evidence="4">
    <location>
        <begin position="1"/>
        <end position="24"/>
    </location>
</feature>
<feature type="chain" id="PRO_5024395010" evidence="4">
    <location>
        <begin position="25"/>
        <end position="425"/>
    </location>
</feature>
<evidence type="ECO:0000313" key="6">
    <source>
        <dbReference type="Proteomes" id="UP000310458"/>
    </source>
</evidence>
<dbReference type="PANTHER" id="PTHR30061">
    <property type="entry name" value="MALTOSE-BINDING PERIPLASMIC PROTEIN"/>
    <property type="match status" value="1"/>
</dbReference>
<gene>
    <name evidence="5" type="ORF">FEF26_11845</name>
</gene>
<evidence type="ECO:0000256" key="3">
    <source>
        <dbReference type="ARBA" id="ARBA00022729"/>
    </source>
</evidence>
<dbReference type="Pfam" id="PF01547">
    <property type="entry name" value="SBP_bac_1"/>
    <property type="match status" value="1"/>
</dbReference>
<keyword evidence="2" id="KW-0813">Transport</keyword>
<keyword evidence="6" id="KW-1185">Reference proteome</keyword>
<dbReference type="SUPFAM" id="SSF53850">
    <property type="entry name" value="Periplasmic binding protein-like II"/>
    <property type="match status" value="1"/>
</dbReference>
<name>A0A5R9B9Y5_9MICC</name>
<dbReference type="Proteomes" id="UP000310458">
    <property type="component" value="Unassembled WGS sequence"/>
</dbReference>
<accession>A0A5R9B9Y5</accession>
<evidence type="ECO:0000256" key="4">
    <source>
        <dbReference type="SAM" id="SignalP"/>
    </source>
</evidence>
<dbReference type="GO" id="GO:0055052">
    <property type="term" value="C:ATP-binding cassette (ABC) transporter complex, substrate-binding subunit-containing"/>
    <property type="evidence" value="ECO:0007669"/>
    <property type="project" value="TreeGrafter"/>
</dbReference>
<dbReference type="PROSITE" id="PS51257">
    <property type="entry name" value="PROKAR_LIPOPROTEIN"/>
    <property type="match status" value="1"/>
</dbReference>
<dbReference type="PANTHER" id="PTHR30061:SF50">
    <property type="entry name" value="MALTOSE_MALTODEXTRIN-BINDING PERIPLASMIC PROTEIN"/>
    <property type="match status" value="1"/>
</dbReference>
<sequence length="425" mass="45066">MRSTPVHKTGALLAGLVVAGGGLAACGSPDSQNGNGEAGEAAFTWAVTGADQAIHEAVADLWNEQNPDQMVNVEFLSPEADQQRQAMFQDLQSGTGAFDVLGLDVVWTGEFAEAGYIMNLEDHRAEVEGVSLDGAVESSSWENELFAMPYSSNAGYLYYRTDLVDEPPATWDEVLESGVEVGDEAGIGGYAGLGNQYEGFVVTFLQLFWSAGGEVYNDDQTESTFLEGDAAERALDFLIDGREQGLFASGFDSMVEDDARSLFQAGDSVYMHNWPYALPLLEGEDGEESDVAGDFDVAALPGFDENPGVGALGGLNNAVSELSDNQDVAEEFVVWAATDADAQQTLLDMSLPSTMLSTYDGADDPNVQLLGEILAEAQARPAVAGYNSLSLAIQENLHSAFLGQTDPEQALQAVDEAATDALSAE</sequence>
<dbReference type="EMBL" id="VAVZ01000034">
    <property type="protein sequence ID" value="TLP94483.1"/>
    <property type="molecule type" value="Genomic_DNA"/>
</dbReference>
<evidence type="ECO:0000256" key="2">
    <source>
        <dbReference type="ARBA" id="ARBA00022448"/>
    </source>
</evidence>
<dbReference type="AlphaFoldDB" id="A0A5R9B9Y5"/>
<organism evidence="5 6">
    <name type="scientific">Nesterenkonia salmonea</name>
    <dbReference type="NCBI Taxonomy" id="1804987"/>
    <lineage>
        <taxon>Bacteria</taxon>
        <taxon>Bacillati</taxon>
        <taxon>Actinomycetota</taxon>
        <taxon>Actinomycetes</taxon>
        <taxon>Micrococcales</taxon>
        <taxon>Micrococcaceae</taxon>
        <taxon>Nesterenkonia</taxon>
    </lineage>
</organism>